<gene>
    <name evidence="2" type="ORF">RM572_14770</name>
</gene>
<dbReference type="InterPro" id="IPR036188">
    <property type="entry name" value="FAD/NAD-bd_sf"/>
</dbReference>
<evidence type="ECO:0000313" key="2">
    <source>
        <dbReference type="EMBL" id="MDT0380024.1"/>
    </source>
</evidence>
<dbReference type="SUPFAM" id="SSF51905">
    <property type="entry name" value="FAD/NAD(P)-binding domain"/>
    <property type="match status" value="1"/>
</dbReference>
<dbReference type="InterPro" id="IPR002938">
    <property type="entry name" value="FAD-bd"/>
</dbReference>
<proteinExistence type="predicted"/>
<keyword evidence="2" id="KW-0560">Oxidoreductase</keyword>
<organism evidence="2 3">
    <name type="scientific">Streptomyces hazeniae</name>
    <dbReference type="NCBI Taxonomy" id="3075538"/>
    <lineage>
        <taxon>Bacteria</taxon>
        <taxon>Bacillati</taxon>
        <taxon>Actinomycetota</taxon>
        <taxon>Actinomycetes</taxon>
        <taxon>Kitasatosporales</taxon>
        <taxon>Streptomycetaceae</taxon>
        <taxon>Streptomyces</taxon>
    </lineage>
</organism>
<dbReference type="Pfam" id="PF01494">
    <property type="entry name" value="FAD_binding_3"/>
    <property type="match status" value="1"/>
</dbReference>
<dbReference type="PANTHER" id="PTHR43422">
    <property type="entry name" value="THIAMINE THIAZOLE SYNTHASE"/>
    <property type="match status" value="1"/>
</dbReference>
<sequence>MTDGQSSAGGVAVVLGGSIAGLLAAQALTEAYGEVIVCDRDALRTETSSEPRRGVPQGRHAHGLLAAGREAIEELLPGATDELVAAGVPTGDVLGDLRFFTMGRRLKQTPIGLTGLAASRPFLESYVRRRLAAHPGVRLRERTEVVGLEASGDRTRVTGVRVRPLAEGAAEESLAADLVVDATGRGSRTPHRIAELGYDEPVEERVGVDLAYVTRHYRREPGMLDGDVAVILGPTQDSLRGAFVQVVEGDRFVVTLFGLLGDHPPTDDQGYRNFAKSLSRPDVHEVVEAAEPLDDPVLHRFPYSVRRRYERLRRFPAGLLVVGDAVCSFNPLYGQGMSVAALQARVLRRQLAGGAAPDSKRFFSDIRPVVDAPWQMAAGADLAFPGVEGRRTAVNGLVNRYMARLQAAAEHDASVARTFTRVSNLLDPPSRLMRPDMALRALVGGRSRT</sequence>
<dbReference type="EMBL" id="JAVREQ010000012">
    <property type="protein sequence ID" value="MDT0380024.1"/>
    <property type="molecule type" value="Genomic_DNA"/>
</dbReference>
<dbReference type="Proteomes" id="UP001183414">
    <property type="component" value="Unassembled WGS sequence"/>
</dbReference>
<protein>
    <submittedName>
        <fullName evidence="2">FAD-dependent monooxygenase</fullName>
    </submittedName>
</protein>
<name>A0ABU2NSR7_9ACTN</name>
<evidence type="ECO:0000313" key="3">
    <source>
        <dbReference type="Proteomes" id="UP001183414"/>
    </source>
</evidence>
<keyword evidence="3" id="KW-1185">Reference proteome</keyword>
<evidence type="ECO:0000259" key="1">
    <source>
        <dbReference type="Pfam" id="PF01494"/>
    </source>
</evidence>
<dbReference type="RefSeq" id="WP_311673799.1">
    <property type="nucleotide sequence ID" value="NZ_JAVREQ010000012.1"/>
</dbReference>
<dbReference type="PANTHER" id="PTHR43422:SF3">
    <property type="entry name" value="THIAMINE THIAZOLE SYNTHASE"/>
    <property type="match status" value="1"/>
</dbReference>
<dbReference type="GO" id="GO:0004497">
    <property type="term" value="F:monooxygenase activity"/>
    <property type="evidence" value="ECO:0007669"/>
    <property type="project" value="UniProtKB-KW"/>
</dbReference>
<comment type="caution">
    <text evidence="2">The sequence shown here is derived from an EMBL/GenBank/DDBJ whole genome shotgun (WGS) entry which is preliminary data.</text>
</comment>
<feature type="domain" description="FAD-binding" evidence="1">
    <location>
        <begin position="13"/>
        <end position="352"/>
    </location>
</feature>
<dbReference type="Gene3D" id="3.50.50.60">
    <property type="entry name" value="FAD/NAD(P)-binding domain"/>
    <property type="match status" value="1"/>
</dbReference>
<accession>A0ABU2NSR7</accession>
<reference evidence="3" key="1">
    <citation type="submission" date="2023-07" db="EMBL/GenBank/DDBJ databases">
        <title>30 novel species of actinomycetes from the DSMZ collection.</title>
        <authorList>
            <person name="Nouioui I."/>
        </authorList>
    </citation>
    <scope>NUCLEOTIDE SEQUENCE [LARGE SCALE GENOMIC DNA]</scope>
    <source>
        <strain evidence="3">DSM 42041</strain>
    </source>
</reference>
<keyword evidence="2" id="KW-0503">Monooxygenase</keyword>